<dbReference type="EMBL" id="GBRH01218805">
    <property type="protein sequence ID" value="JAD79090.1"/>
    <property type="molecule type" value="Transcribed_RNA"/>
</dbReference>
<name>A0A0A9D0D6_ARUDO</name>
<evidence type="ECO:0000313" key="2">
    <source>
        <dbReference type="EMBL" id="JAD79090.1"/>
    </source>
</evidence>
<reference evidence="2" key="1">
    <citation type="submission" date="2014-09" db="EMBL/GenBank/DDBJ databases">
        <authorList>
            <person name="Magalhaes I.L.F."/>
            <person name="Oliveira U."/>
            <person name="Santos F.R."/>
            <person name="Vidigal T.H.D.A."/>
            <person name="Brescovit A.D."/>
            <person name="Santos A.J."/>
        </authorList>
    </citation>
    <scope>NUCLEOTIDE SEQUENCE</scope>
    <source>
        <tissue evidence="2">Shoot tissue taken approximately 20 cm above the soil surface</tissue>
    </source>
</reference>
<reference evidence="2" key="2">
    <citation type="journal article" date="2015" name="Data Brief">
        <title>Shoot transcriptome of the giant reed, Arundo donax.</title>
        <authorList>
            <person name="Barrero R.A."/>
            <person name="Guerrero F.D."/>
            <person name="Moolhuijzen P."/>
            <person name="Goolsby J.A."/>
            <person name="Tidwell J."/>
            <person name="Bellgard S.E."/>
            <person name="Bellgard M.I."/>
        </authorList>
    </citation>
    <scope>NUCLEOTIDE SEQUENCE</scope>
    <source>
        <tissue evidence="2">Shoot tissue taken approximately 20 cm above the soil surface</tissue>
    </source>
</reference>
<protein>
    <submittedName>
        <fullName evidence="2">Uncharacterized protein</fullName>
    </submittedName>
</protein>
<proteinExistence type="predicted"/>
<accession>A0A0A9D0D6</accession>
<organism evidence="2">
    <name type="scientific">Arundo donax</name>
    <name type="common">Giant reed</name>
    <name type="synonym">Donax arundinaceus</name>
    <dbReference type="NCBI Taxonomy" id="35708"/>
    <lineage>
        <taxon>Eukaryota</taxon>
        <taxon>Viridiplantae</taxon>
        <taxon>Streptophyta</taxon>
        <taxon>Embryophyta</taxon>
        <taxon>Tracheophyta</taxon>
        <taxon>Spermatophyta</taxon>
        <taxon>Magnoliopsida</taxon>
        <taxon>Liliopsida</taxon>
        <taxon>Poales</taxon>
        <taxon>Poaceae</taxon>
        <taxon>PACMAD clade</taxon>
        <taxon>Arundinoideae</taxon>
        <taxon>Arundineae</taxon>
        <taxon>Arundo</taxon>
    </lineage>
</organism>
<sequence>MESRRSTESLSPGKTASASSAGSTDAPPAELPRNLARDHDVRHGYRHQRAAATRPHRRGLLRCRPVLVLLLPQAQQTLRDQEVERRRSLGMGYRRRQLRHLPQPHHGSMHRVPGEPGQRHQRGVHCRLGCV</sequence>
<feature type="compositionally biased region" description="Low complexity" evidence="1">
    <location>
        <begin position="11"/>
        <end position="28"/>
    </location>
</feature>
<feature type="region of interest" description="Disordered" evidence="1">
    <location>
        <begin position="1"/>
        <end position="57"/>
    </location>
</feature>
<feature type="region of interest" description="Disordered" evidence="1">
    <location>
        <begin position="103"/>
        <end position="125"/>
    </location>
</feature>
<feature type="compositionally biased region" description="Basic residues" evidence="1">
    <location>
        <begin position="44"/>
        <end position="57"/>
    </location>
</feature>
<evidence type="ECO:0000256" key="1">
    <source>
        <dbReference type="SAM" id="MobiDB-lite"/>
    </source>
</evidence>
<dbReference type="AlphaFoldDB" id="A0A0A9D0D6"/>